<evidence type="ECO:0000313" key="3">
    <source>
        <dbReference type="Proteomes" id="UP001163739"/>
    </source>
</evidence>
<accession>A0ABY6N4P8</accession>
<keyword evidence="1" id="KW-0812">Transmembrane</keyword>
<feature type="transmembrane region" description="Helical" evidence="1">
    <location>
        <begin position="165"/>
        <end position="185"/>
    </location>
</feature>
<keyword evidence="1" id="KW-0472">Membrane</keyword>
<reference evidence="2" key="1">
    <citation type="submission" date="2022-06" db="EMBL/GenBank/DDBJ databases">
        <title>Alkalimarinus sp. nov., isolated from gut of a Alitta virens.</title>
        <authorList>
            <person name="Yang A.I."/>
            <person name="Shin N.-R."/>
        </authorList>
    </citation>
    <scope>NUCLEOTIDE SEQUENCE</scope>
    <source>
        <strain evidence="2">A2M4</strain>
    </source>
</reference>
<sequence length="578" mass="64603">MPHITNILGNDATNDIATKTSARKKKKLTAHRAAYLVHSFVGLKLSLIFSIVLITGTIAVFAEEIDWLTYSEIRVTPEGSKLNEGELFDRLQAEMPDSGFSGMVTSSDRTRTAAYAFVTMADGSAKKVWINPYTGAINGITDNLTVGSFFSALHYSLFMPLIGRALVNGFGVLCLIGLISGLISYRRFWREFFTLPRWNAKLRVLLGDLHKFLGLWSLWFVLIIGVSGSWWFYQTPLVEYNLAPQFLPDRVIDPALTTEDLNKLGTSIPTPLSSAEIIAAVKKHDPDFHINYLQPPQHNGMAYMLYGTKHDLLVDKYASRYFVHPYTAAIVGHRLAGDTPIVQRIDMSMGPLHYGTWGYEGISDFLVKLVWFIFGTAMSVLSISGMIIFYKRTQSATKKLLPEAGIKQKAHKAWLVIRPWGGPMSAFKYLNWFFIAVIGYGISISFNVQNEGVSGSGYKYTEQQIGPWKISLNATLGVLEKEFDPIQPGVLTTLNAFIAEGNPQAIKFMYVNPRKPRTTRAPGSVIHGVTGSLHAHMPVPDKLKENATLWLTIEDWEGTFYQASWPLLPDGEQTIDMR</sequence>
<feature type="transmembrane region" description="Helical" evidence="1">
    <location>
        <begin position="369"/>
        <end position="390"/>
    </location>
</feature>
<keyword evidence="3" id="KW-1185">Reference proteome</keyword>
<dbReference type="PANTHER" id="PTHR34219">
    <property type="entry name" value="IRON-REGULATED INNER MEMBRANE PROTEIN-RELATED"/>
    <property type="match status" value="1"/>
</dbReference>
<dbReference type="Pfam" id="PF03929">
    <property type="entry name" value="PepSY_TM"/>
    <property type="match status" value="1"/>
</dbReference>
<feature type="transmembrane region" description="Helical" evidence="1">
    <location>
        <begin position="33"/>
        <end position="62"/>
    </location>
</feature>
<name>A0ABY6N4P8_9ALTE</name>
<keyword evidence="1" id="KW-1133">Transmembrane helix</keyword>
<proteinExistence type="predicted"/>
<feature type="transmembrane region" description="Helical" evidence="1">
    <location>
        <begin position="212"/>
        <end position="233"/>
    </location>
</feature>
<gene>
    <name evidence="2" type="ORF">NKI27_04855</name>
</gene>
<evidence type="ECO:0000313" key="2">
    <source>
        <dbReference type="EMBL" id="UZE97083.1"/>
    </source>
</evidence>
<feature type="transmembrane region" description="Helical" evidence="1">
    <location>
        <begin position="429"/>
        <end position="448"/>
    </location>
</feature>
<evidence type="ECO:0000256" key="1">
    <source>
        <dbReference type="SAM" id="Phobius"/>
    </source>
</evidence>
<dbReference type="EMBL" id="CP100390">
    <property type="protein sequence ID" value="UZE97083.1"/>
    <property type="molecule type" value="Genomic_DNA"/>
</dbReference>
<protein>
    <submittedName>
        <fullName evidence="2">PepSY domain-containing protein</fullName>
    </submittedName>
</protein>
<dbReference type="RefSeq" id="WP_265048564.1">
    <property type="nucleotide sequence ID" value="NZ_CP100390.1"/>
</dbReference>
<organism evidence="2 3">
    <name type="scientific">Alkalimarinus alittae</name>
    <dbReference type="NCBI Taxonomy" id="2961619"/>
    <lineage>
        <taxon>Bacteria</taxon>
        <taxon>Pseudomonadati</taxon>
        <taxon>Pseudomonadota</taxon>
        <taxon>Gammaproteobacteria</taxon>
        <taxon>Alteromonadales</taxon>
        <taxon>Alteromonadaceae</taxon>
        <taxon>Alkalimarinus</taxon>
    </lineage>
</organism>
<dbReference type="InterPro" id="IPR005625">
    <property type="entry name" value="PepSY-ass_TM"/>
</dbReference>
<dbReference type="Proteomes" id="UP001163739">
    <property type="component" value="Chromosome"/>
</dbReference>
<dbReference type="PANTHER" id="PTHR34219:SF8">
    <property type="entry name" value="PEPSY DOMAIN-CONTAINING PROTEIN"/>
    <property type="match status" value="1"/>
</dbReference>